<protein>
    <submittedName>
        <fullName evidence="2">Cyclic nucleotide-binding domain-containing protein</fullName>
    </submittedName>
</protein>
<feature type="domain" description="Cyclic nucleotide-binding" evidence="1">
    <location>
        <begin position="12"/>
        <end position="81"/>
    </location>
</feature>
<evidence type="ECO:0000259" key="1">
    <source>
        <dbReference type="PROSITE" id="PS50042"/>
    </source>
</evidence>
<sequence>MTMQDLLAGHPFLAGLPDTWLEPLSLQARRSARHAGSRLFHAGRPARHFWLIIDGRVDIDATAPDGADVVVDTLGAGEVVGWSWLFPPYAWHFGAIAVATTQAIEFDAEGVRRLCDREPALGYELSRRFMVVLLRRLQATRDRCATHGVTAG</sequence>
<gene>
    <name evidence="2" type="ORF">GCM10009681_05320</name>
</gene>
<dbReference type="Pfam" id="PF00027">
    <property type="entry name" value="cNMP_binding"/>
    <property type="match status" value="1"/>
</dbReference>
<dbReference type="InterPro" id="IPR014710">
    <property type="entry name" value="RmlC-like_jellyroll"/>
</dbReference>
<dbReference type="SMART" id="SM00100">
    <property type="entry name" value="cNMP"/>
    <property type="match status" value="1"/>
</dbReference>
<reference evidence="2 3" key="1">
    <citation type="journal article" date="2019" name="Int. J. Syst. Evol. Microbiol.">
        <title>The Global Catalogue of Microorganisms (GCM) 10K type strain sequencing project: providing services to taxonomists for standard genome sequencing and annotation.</title>
        <authorList>
            <consortium name="The Broad Institute Genomics Platform"/>
            <consortium name="The Broad Institute Genome Sequencing Center for Infectious Disease"/>
            <person name="Wu L."/>
            <person name="Ma J."/>
        </authorList>
    </citation>
    <scope>NUCLEOTIDE SEQUENCE [LARGE SCALE GENOMIC DNA]</scope>
    <source>
        <strain evidence="2 3">JCM 13249</strain>
    </source>
</reference>
<organism evidence="2 3">
    <name type="scientific">Luedemannella helvata</name>
    <dbReference type="NCBI Taxonomy" id="349315"/>
    <lineage>
        <taxon>Bacteria</taxon>
        <taxon>Bacillati</taxon>
        <taxon>Actinomycetota</taxon>
        <taxon>Actinomycetes</taxon>
        <taxon>Micromonosporales</taxon>
        <taxon>Micromonosporaceae</taxon>
        <taxon>Luedemannella</taxon>
    </lineage>
</organism>
<name>A0ABN2JSD7_9ACTN</name>
<accession>A0ABN2JSD7</accession>
<keyword evidence="3" id="KW-1185">Reference proteome</keyword>
<dbReference type="SUPFAM" id="SSF51206">
    <property type="entry name" value="cAMP-binding domain-like"/>
    <property type="match status" value="1"/>
</dbReference>
<proteinExistence type="predicted"/>
<dbReference type="Gene3D" id="2.60.120.10">
    <property type="entry name" value="Jelly Rolls"/>
    <property type="match status" value="1"/>
</dbReference>
<dbReference type="CDD" id="cd00038">
    <property type="entry name" value="CAP_ED"/>
    <property type="match status" value="1"/>
</dbReference>
<dbReference type="EMBL" id="BAAALS010000002">
    <property type="protein sequence ID" value="GAA1737587.1"/>
    <property type="molecule type" value="Genomic_DNA"/>
</dbReference>
<evidence type="ECO:0000313" key="2">
    <source>
        <dbReference type="EMBL" id="GAA1737587.1"/>
    </source>
</evidence>
<dbReference type="InterPro" id="IPR050397">
    <property type="entry name" value="Env_Response_Regulators"/>
</dbReference>
<dbReference type="PROSITE" id="PS50042">
    <property type="entry name" value="CNMP_BINDING_3"/>
    <property type="match status" value="1"/>
</dbReference>
<evidence type="ECO:0000313" key="3">
    <source>
        <dbReference type="Proteomes" id="UP001500655"/>
    </source>
</evidence>
<dbReference type="PANTHER" id="PTHR24567:SF74">
    <property type="entry name" value="HTH-TYPE TRANSCRIPTIONAL REGULATOR ARCR"/>
    <property type="match status" value="1"/>
</dbReference>
<dbReference type="InterPro" id="IPR018490">
    <property type="entry name" value="cNMP-bd_dom_sf"/>
</dbReference>
<comment type="caution">
    <text evidence="2">The sequence shown here is derived from an EMBL/GenBank/DDBJ whole genome shotgun (WGS) entry which is preliminary data.</text>
</comment>
<dbReference type="Proteomes" id="UP001500655">
    <property type="component" value="Unassembled WGS sequence"/>
</dbReference>
<dbReference type="PANTHER" id="PTHR24567">
    <property type="entry name" value="CRP FAMILY TRANSCRIPTIONAL REGULATORY PROTEIN"/>
    <property type="match status" value="1"/>
</dbReference>
<dbReference type="InterPro" id="IPR000595">
    <property type="entry name" value="cNMP-bd_dom"/>
</dbReference>